<feature type="region of interest" description="Disordered" evidence="1">
    <location>
        <begin position="116"/>
        <end position="159"/>
    </location>
</feature>
<evidence type="ECO:0000256" key="1">
    <source>
        <dbReference type="SAM" id="MobiDB-lite"/>
    </source>
</evidence>
<accession>J9E4A8</accession>
<reference evidence="3" key="1">
    <citation type="submission" date="2012-08" db="EMBL/GenBank/DDBJ databases">
        <title>The Genome Sequence of Wuchereria bancrofti.</title>
        <authorList>
            <person name="Nutman T.B."/>
            <person name="Fink D.L."/>
            <person name="Russ C."/>
            <person name="Young S."/>
            <person name="Zeng Q."/>
            <person name="Koehrsen M."/>
            <person name="Alvarado L."/>
            <person name="Berlin A."/>
            <person name="Chapman S.B."/>
            <person name="Chen Z."/>
            <person name="Freedman E."/>
            <person name="Gellesch M."/>
            <person name="Goldberg J."/>
            <person name="Griggs A."/>
            <person name="Gujja S."/>
            <person name="Heilman E.R."/>
            <person name="Heiman D."/>
            <person name="Hepburn T."/>
            <person name="Howarth C."/>
            <person name="Jen D."/>
            <person name="Larson L."/>
            <person name="Lewis B."/>
            <person name="Mehta T."/>
            <person name="Park D."/>
            <person name="Pearson M."/>
            <person name="Roberts A."/>
            <person name="Saif S."/>
            <person name="Shea T."/>
            <person name="Shenoy N."/>
            <person name="Sisk P."/>
            <person name="Stolte C."/>
            <person name="Sykes S."/>
            <person name="Walk T."/>
            <person name="White J."/>
            <person name="Yandava C."/>
            <person name="Haas B."/>
            <person name="Henn M.R."/>
            <person name="Nusbaum C."/>
            <person name="Birren B."/>
        </authorList>
    </citation>
    <scope>NUCLEOTIDE SEQUENCE [LARGE SCALE GENOMIC DNA]</scope>
    <source>
        <strain evidence="3">NA</strain>
    </source>
</reference>
<feature type="compositionally biased region" description="Polar residues" evidence="1">
    <location>
        <begin position="78"/>
        <end position="88"/>
    </location>
</feature>
<organism evidence="2 3">
    <name type="scientific">Wuchereria bancrofti</name>
    <dbReference type="NCBI Taxonomy" id="6293"/>
    <lineage>
        <taxon>Eukaryota</taxon>
        <taxon>Metazoa</taxon>
        <taxon>Ecdysozoa</taxon>
        <taxon>Nematoda</taxon>
        <taxon>Chromadorea</taxon>
        <taxon>Rhabditida</taxon>
        <taxon>Spirurina</taxon>
        <taxon>Spiruromorpha</taxon>
        <taxon>Filarioidea</taxon>
        <taxon>Onchocercidae</taxon>
        <taxon>Wuchereria</taxon>
    </lineage>
</organism>
<evidence type="ECO:0000313" key="2">
    <source>
        <dbReference type="EMBL" id="EJW76993.1"/>
    </source>
</evidence>
<dbReference type="Proteomes" id="UP000004810">
    <property type="component" value="Unassembled WGS sequence"/>
</dbReference>
<proteinExistence type="predicted"/>
<feature type="compositionally biased region" description="Low complexity" evidence="1">
    <location>
        <begin position="130"/>
        <end position="145"/>
    </location>
</feature>
<protein>
    <submittedName>
        <fullName evidence="2">Uncharacterized protein</fullName>
    </submittedName>
</protein>
<dbReference type="EMBL" id="ADBV01008336">
    <property type="protein sequence ID" value="EJW76993.1"/>
    <property type="molecule type" value="Genomic_DNA"/>
</dbReference>
<gene>
    <name evidence="2" type="ORF">WUBG_12100</name>
</gene>
<feature type="region of interest" description="Disordered" evidence="1">
    <location>
        <begin position="70"/>
        <end position="92"/>
    </location>
</feature>
<name>J9E4A8_WUCBA</name>
<comment type="caution">
    <text evidence="2">The sequence shown here is derived from an EMBL/GenBank/DDBJ whole genome shotgun (WGS) entry which is preliminary data.</text>
</comment>
<evidence type="ECO:0000313" key="3">
    <source>
        <dbReference type="Proteomes" id="UP000004810"/>
    </source>
</evidence>
<dbReference type="AlphaFoldDB" id="J9E4A8"/>
<sequence length="243" mass="27454">MIIARSTTTVHTTDAKNDKQILVTTNSNLSPYNVRLFTTVPTPEPALISSLPSAIPSVSPQIPSFNSFASGNGATGTCPPSNNNTSNRLDNRSKRFSLDNNAVPLQFQRSATQFSTDYNDKNNETATNINNHSKTSAKNNSNSNTDQEKEFRRQRRLRRRSLCQETFPVNEVDKPEILMEQQEQLRKVLVKKHLFNNGVEVTSSSDERNQVMEDAKWHILSLRRKRYQFLGLTPSPPRTAMQS</sequence>